<dbReference type="EMBL" id="JAGPXD010000002">
    <property type="protein sequence ID" value="KAH7368107.1"/>
    <property type="molecule type" value="Genomic_DNA"/>
</dbReference>
<evidence type="ECO:0000256" key="1">
    <source>
        <dbReference type="ARBA" id="ARBA00023242"/>
    </source>
</evidence>
<dbReference type="OrthoDB" id="4356994at2759"/>
<dbReference type="PANTHER" id="PTHR47785">
    <property type="entry name" value="ZN(II)2CYS6 TRANSCRIPTION FACTOR (EUROFUNG)-RELATED-RELATED"/>
    <property type="match status" value="1"/>
</dbReference>
<dbReference type="InterPro" id="IPR001138">
    <property type="entry name" value="Zn2Cys6_DnaBD"/>
</dbReference>
<dbReference type="PANTHER" id="PTHR47785:SF5">
    <property type="entry name" value="ZN(II)2CYS6 TRANSCRIPTION FACTOR (EUROFUNG)"/>
    <property type="match status" value="1"/>
</dbReference>
<feature type="compositionally biased region" description="Low complexity" evidence="2">
    <location>
        <begin position="182"/>
        <end position="192"/>
    </location>
</feature>
<reference evidence="4" key="1">
    <citation type="journal article" date="2021" name="Nat. Commun.">
        <title>Genetic determinants of endophytism in the Arabidopsis root mycobiome.</title>
        <authorList>
            <person name="Mesny F."/>
            <person name="Miyauchi S."/>
            <person name="Thiergart T."/>
            <person name="Pickel B."/>
            <person name="Atanasova L."/>
            <person name="Karlsson M."/>
            <person name="Huettel B."/>
            <person name="Barry K.W."/>
            <person name="Haridas S."/>
            <person name="Chen C."/>
            <person name="Bauer D."/>
            <person name="Andreopoulos W."/>
            <person name="Pangilinan J."/>
            <person name="LaButti K."/>
            <person name="Riley R."/>
            <person name="Lipzen A."/>
            <person name="Clum A."/>
            <person name="Drula E."/>
            <person name="Henrissat B."/>
            <person name="Kohler A."/>
            <person name="Grigoriev I.V."/>
            <person name="Martin F.M."/>
            <person name="Hacquard S."/>
        </authorList>
    </citation>
    <scope>NUCLEOTIDE SEQUENCE</scope>
    <source>
        <strain evidence="4">MPI-CAGE-AT-0016</strain>
    </source>
</reference>
<evidence type="ECO:0000259" key="3">
    <source>
        <dbReference type="PROSITE" id="PS50048"/>
    </source>
</evidence>
<keyword evidence="1" id="KW-0539">Nucleus</keyword>
<comment type="caution">
    <text evidence="4">The sequence shown here is derived from an EMBL/GenBank/DDBJ whole genome shotgun (WGS) entry which is preliminary data.</text>
</comment>
<evidence type="ECO:0000313" key="4">
    <source>
        <dbReference type="EMBL" id="KAH7368107.1"/>
    </source>
</evidence>
<feature type="region of interest" description="Disordered" evidence="2">
    <location>
        <begin position="1"/>
        <end position="33"/>
    </location>
</feature>
<dbReference type="GO" id="GO:0008270">
    <property type="term" value="F:zinc ion binding"/>
    <property type="evidence" value="ECO:0007669"/>
    <property type="project" value="InterPro"/>
</dbReference>
<proteinExistence type="predicted"/>
<feature type="region of interest" description="Disordered" evidence="2">
    <location>
        <begin position="103"/>
        <end position="133"/>
    </location>
</feature>
<evidence type="ECO:0000256" key="2">
    <source>
        <dbReference type="SAM" id="MobiDB-lite"/>
    </source>
</evidence>
<sequence>MSSANGGSSGTQPRSSMTPDQRHAQKTRFRTMAFPRKRAVTACETCRARKTKCDNVRPQCSKCVAGGLDCSYDPRLDHSSFDPASLLILEKLNEVSQKIDSIRSPAGVSRPPQAQPPPAEISPGNATSRTPPAARLDSIDTVDCLEVLAPFASLDYVLTWPIFGGRWPQDLFSREVYNRSFGSGRSSSDDSSIPTRGHQRQGISEEDVPDLIDRYLHFVYPKNPIFYTREIREQARRIAEDGFDWDATSCLILVACALGAISCRFDPTPEAGQLGGRNSVDETSPRRQMAEAYFLAARKRMGLLEPSLIASQCHMLSGIYLMYTFRQIQGWAALNQAGSTLSMYLKGKAALEGQVGGGHGLPESADKRLEQRIYWTVLKSECELRTELDVAQSDLCKIGYPYPFPSPPSPRSPSQTPQMPVHTPTPPYTTGASSQTLASTPSQSYQGIEEQSWFYYLSEIALRRIENRVLNTFYKEDHYSWTRTNIDDMITAATNVEEQLELWYSSLPDAIRYDNLAADQEFDELRLVTQGREQGIRDLLYRPFLYHAVHSTHSYGEATTNSLQLLLHKALEACMWFNSGVAMTHRHHGTWYGLRGCTTSGLMLLAAQMKGFISWTAPSGDGETLQNTKYGMAMHNALERLRYWEAESPDMVTARKLMEELISSST</sequence>
<dbReference type="GO" id="GO:0000981">
    <property type="term" value="F:DNA-binding transcription factor activity, RNA polymerase II-specific"/>
    <property type="evidence" value="ECO:0007669"/>
    <property type="project" value="InterPro"/>
</dbReference>
<feature type="compositionally biased region" description="Basic residues" evidence="2">
    <location>
        <begin position="24"/>
        <end position="33"/>
    </location>
</feature>
<feature type="region of interest" description="Disordered" evidence="2">
    <location>
        <begin position="182"/>
        <end position="204"/>
    </location>
</feature>
<feature type="region of interest" description="Disordered" evidence="2">
    <location>
        <begin position="406"/>
        <end position="443"/>
    </location>
</feature>
<dbReference type="PROSITE" id="PS00463">
    <property type="entry name" value="ZN2_CY6_FUNGAL_1"/>
    <property type="match status" value="1"/>
</dbReference>
<gene>
    <name evidence="4" type="ORF">B0T11DRAFT_60846</name>
</gene>
<dbReference type="InterPro" id="IPR053181">
    <property type="entry name" value="EcdB-like_regulator"/>
</dbReference>
<dbReference type="CDD" id="cd00067">
    <property type="entry name" value="GAL4"/>
    <property type="match status" value="1"/>
</dbReference>
<dbReference type="SMART" id="SM00066">
    <property type="entry name" value="GAL4"/>
    <property type="match status" value="1"/>
</dbReference>
<dbReference type="AlphaFoldDB" id="A0A8K0TRT5"/>
<dbReference type="Gene3D" id="4.10.240.10">
    <property type="entry name" value="Zn(2)-C6 fungal-type DNA-binding domain"/>
    <property type="match status" value="1"/>
</dbReference>
<dbReference type="Proteomes" id="UP000813385">
    <property type="component" value="Unassembled WGS sequence"/>
</dbReference>
<accession>A0A8K0TRT5</accession>
<feature type="domain" description="Zn(2)-C6 fungal-type" evidence="3">
    <location>
        <begin position="42"/>
        <end position="72"/>
    </location>
</feature>
<feature type="compositionally biased region" description="Polar residues" evidence="2">
    <location>
        <begin position="428"/>
        <end position="443"/>
    </location>
</feature>
<dbReference type="SUPFAM" id="SSF57701">
    <property type="entry name" value="Zn2/Cys6 DNA-binding domain"/>
    <property type="match status" value="1"/>
</dbReference>
<evidence type="ECO:0000313" key="5">
    <source>
        <dbReference type="Proteomes" id="UP000813385"/>
    </source>
</evidence>
<protein>
    <recommendedName>
        <fullName evidence="3">Zn(2)-C6 fungal-type domain-containing protein</fullName>
    </recommendedName>
</protein>
<dbReference type="CDD" id="cd12148">
    <property type="entry name" value="fungal_TF_MHR"/>
    <property type="match status" value="1"/>
</dbReference>
<dbReference type="Pfam" id="PF00172">
    <property type="entry name" value="Zn_clus"/>
    <property type="match status" value="1"/>
</dbReference>
<dbReference type="InterPro" id="IPR036864">
    <property type="entry name" value="Zn2-C6_fun-type_DNA-bd_sf"/>
</dbReference>
<name>A0A8K0TRT5_9PEZI</name>
<organism evidence="4 5">
    <name type="scientific">Plectosphaerella cucumerina</name>
    <dbReference type="NCBI Taxonomy" id="40658"/>
    <lineage>
        <taxon>Eukaryota</taxon>
        <taxon>Fungi</taxon>
        <taxon>Dikarya</taxon>
        <taxon>Ascomycota</taxon>
        <taxon>Pezizomycotina</taxon>
        <taxon>Sordariomycetes</taxon>
        <taxon>Hypocreomycetidae</taxon>
        <taxon>Glomerellales</taxon>
        <taxon>Plectosphaerellaceae</taxon>
        <taxon>Plectosphaerella</taxon>
    </lineage>
</organism>
<dbReference type="PROSITE" id="PS50048">
    <property type="entry name" value="ZN2_CY6_FUNGAL_2"/>
    <property type="match status" value="1"/>
</dbReference>
<keyword evidence="5" id="KW-1185">Reference proteome</keyword>
<feature type="compositionally biased region" description="Polar residues" evidence="2">
    <location>
        <begin position="1"/>
        <end position="19"/>
    </location>
</feature>